<dbReference type="InterPro" id="IPR011519">
    <property type="entry name" value="UnbV_ASPIC"/>
</dbReference>
<dbReference type="PANTHER" id="PTHR16026">
    <property type="entry name" value="CARTILAGE ACIDIC PROTEIN 1"/>
    <property type="match status" value="1"/>
</dbReference>
<dbReference type="InterPro" id="IPR028994">
    <property type="entry name" value="Integrin_alpha_N"/>
</dbReference>
<dbReference type="InterPro" id="IPR011990">
    <property type="entry name" value="TPR-like_helical_dom_sf"/>
</dbReference>
<evidence type="ECO:0000313" key="3">
    <source>
        <dbReference type="EMBL" id="PHQ32760.1"/>
    </source>
</evidence>
<sequence>MEILVATAEVKQHLGKSDEVASLLIEATVVDQFENEALVLRAVAGLMSNGQLFEAIDLLTKVVETHPERSETRRWLFDCLVNSEQIETALPHGRRLIRERHFDSVLLFSMGQNEQRDREVQSLTVLSQRNPDDARLKVGLARIALDRGDFAKAGELLQTIFQQHPTFTPAWSLEAERLFLAGEPDALKSWLDDVPIEVKQSAWKYWAIVGNLAMQNAQPSVAAHAYWEAVRRNDSVGKTHAKLARSLQLIEDEHEWITLELLDDLTLRAELLERLVQEKDRFYRSDMESAEISTSIADLLAQLGRYWEAEAWLANAIRESNGDTAKATKLRAQIVSKLRTDLPWQTNVRSFGVLKSYATANLPSPSLDSFAGPQEATVSQHTTILGDDHRNSADFYRLVDESREFGLAGASNEPVMLSNGMIPLHSQLGSGGASLDFDLDGWPDVFLAGSYETVNDSDPDFTESDFYRNESGQLRPVRLAAGLMNRGFAQGTVTGDLNADGFVDLVQLNYGADQLFLNNGDGTFSESNDWLDQNEMAWSTSGAIADLDADGISDMIVLRYCEPDGPIRQRCRGPDGTVQYCPPTHFNADIDQFFRGMPDGGFESATEHWGTIPTNPGRGLGLIVGQLDETPSTDIFVANDMTSNHFWSRSLVDKSKFAESGTLCGLALNWRSRPQASMGIAAADLDGDHDLDFYVTNFEQEHNTLYLQQSPGIWSDQTHSADLYDATFDSLGFGTVAIDLDNDTSDEVMVCNGHVHHDSPAGYTQHPQLWRRSKRGFEFLPRRKLSTYFQEKHVGRAVWKLDVDRDRNVDLIVTHQGEPPSLLCNRTDKASLNRSLKLRLVGTISARDAIGSVVTVTCGSFSRTQWLVAGDGYMSSSDKVLSFGLGAIDAEESIELSITWPDGTTQSVHTEPDLELLMVQNQTTAFVLSSDSDAPMIARLTNESLDFDRAVSLNVHH</sequence>
<dbReference type="Pfam" id="PF14559">
    <property type="entry name" value="TPR_19"/>
    <property type="match status" value="1"/>
</dbReference>
<keyword evidence="1" id="KW-0732">Signal</keyword>
<proteinExistence type="predicted"/>
<dbReference type="Pfam" id="PF13517">
    <property type="entry name" value="FG-GAP_3"/>
    <property type="match status" value="1"/>
</dbReference>
<dbReference type="Gene3D" id="1.25.40.10">
    <property type="entry name" value="Tetratricopeptide repeat domain"/>
    <property type="match status" value="1"/>
</dbReference>
<dbReference type="Gene3D" id="2.130.10.130">
    <property type="entry name" value="Integrin alpha, N-terminal"/>
    <property type="match status" value="2"/>
</dbReference>
<dbReference type="EMBL" id="NIZW01000023">
    <property type="protein sequence ID" value="PHQ32760.1"/>
    <property type="molecule type" value="Genomic_DNA"/>
</dbReference>
<keyword evidence="4" id="KW-1185">Reference proteome</keyword>
<organism evidence="3 4">
    <name type="scientific">Rhodopirellula bahusiensis</name>
    <dbReference type="NCBI Taxonomy" id="2014065"/>
    <lineage>
        <taxon>Bacteria</taxon>
        <taxon>Pseudomonadati</taxon>
        <taxon>Planctomycetota</taxon>
        <taxon>Planctomycetia</taxon>
        <taxon>Pirellulales</taxon>
        <taxon>Pirellulaceae</taxon>
        <taxon>Rhodopirellula</taxon>
    </lineage>
</organism>
<evidence type="ECO:0000313" key="4">
    <source>
        <dbReference type="Proteomes" id="UP000225740"/>
    </source>
</evidence>
<dbReference type="SUPFAM" id="SSF69318">
    <property type="entry name" value="Integrin alpha N-terminal domain"/>
    <property type="match status" value="1"/>
</dbReference>
<protein>
    <recommendedName>
        <fullName evidence="2">ASPIC/UnbV domain-containing protein</fullName>
    </recommendedName>
</protein>
<dbReference type="AlphaFoldDB" id="A0A2G1W1L8"/>
<name>A0A2G1W1L8_9BACT</name>
<dbReference type="InterPro" id="IPR013517">
    <property type="entry name" value="FG-GAP"/>
</dbReference>
<dbReference type="InterPro" id="IPR027039">
    <property type="entry name" value="Crtac1"/>
</dbReference>
<dbReference type="Pfam" id="PF07593">
    <property type="entry name" value="UnbV_ASPIC"/>
    <property type="match status" value="1"/>
</dbReference>
<comment type="caution">
    <text evidence="3">The sequence shown here is derived from an EMBL/GenBank/DDBJ whole genome shotgun (WGS) entry which is preliminary data.</text>
</comment>
<gene>
    <name evidence="3" type="ORF">CEE69_24365</name>
</gene>
<evidence type="ECO:0000259" key="2">
    <source>
        <dbReference type="Pfam" id="PF07593"/>
    </source>
</evidence>
<reference evidence="3 4" key="1">
    <citation type="submission" date="2017-06" db="EMBL/GenBank/DDBJ databases">
        <title>Description of Rhodopirellula bahusiensis sp. nov.</title>
        <authorList>
            <person name="Kizina J."/>
            <person name="Harder J."/>
        </authorList>
    </citation>
    <scope>NUCLEOTIDE SEQUENCE [LARGE SCALE GENOMIC DNA]</scope>
    <source>
        <strain evidence="3 4">SWK21</strain>
    </source>
</reference>
<evidence type="ECO:0000256" key="1">
    <source>
        <dbReference type="ARBA" id="ARBA00022729"/>
    </source>
</evidence>
<dbReference type="PANTHER" id="PTHR16026:SF0">
    <property type="entry name" value="CARTILAGE ACIDIC PROTEIN 1"/>
    <property type="match status" value="1"/>
</dbReference>
<accession>A0A2G1W1L8</accession>
<dbReference type="SUPFAM" id="SSF48452">
    <property type="entry name" value="TPR-like"/>
    <property type="match status" value="2"/>
</dbReference>
<dbReference type="Proteomes" id="UP000225740">
    <property type="component" value="Unassembled WGS sequence"/>
</dbReference>
<feature type="domain" description="ASPIC/UnbV" evidence="2">
    <location>
        <begin position="849"/>
        <end position="909"/>
    </location>
</feature>
<dbReference type="OrthoDB" id="219616at2"/>